<keyword evidence="4" id="KW-1185">Reference proteome</keyword>
<gene>
    <name evidence="3" type="ORF">A0H81_03693</name>
</gene>
<accession>A0A1C7MIL2</accession>
<evidence type="ECO:0000313" key="3">
    <source>
        <dbReference type="EMBL" id="OBZ76743.1"/>
    </source>
</evidence>
<organism evidence="3 4">
    <name type="scientific">Grifola frondosa</name>
    <name type="common">Maitake</name>
    <name type="synonym">Polyporus frondosus</name>
    <dbReference type="NCBI Taxonomy" id="5627"/>
    <lineage>
        <taxon>Eukaryota</taxon>
        <taxon>Fungi</taxon>
        <taxon>Dikarya</taxon>
        <taxon>Basidiomycota</taxon>
        <taxon>Agaricomycotina</taxon>
        <taxon>Agaricomycetes</taxon>
        <taxon>Polyporales</taxon>
        <taxon>Grifolaceae</taxon>
        <taxon>Grifola</taxon>
    </lineage>
</organism>
<evidence type="ECO:0000256" key="1">
    <source>
        <dbReference type="SAM" id="Coils"/>
    </source>
</evidence>
<name>A0A1C7MIL2_GRIFR</name>
<keyword evidence="1" id="KW-0175">Coiled coil</keyword>
<sequence>MSIIININPFYGNRTSENPHQFIKDVQRAILGYSNEPEKITAFSSLLAAHSVTEKWFEAIPAANKDTFAKIQQAFLTCWPKPKEEELTPSEAADLVRGMTLDKARLGKTEQCEGIRMASHSVWIREVLTEVETHSVPDNITGDMRKYLPTAMLPFVSIDIRSWDALRKEIDAIKMPKLKEEVEKQEKQERAEDEKRKLEECTATLERRAAGAAWTPPATPTSALRQGMRVLQIANQTANPRQRPATAMNDANPFIGGGPMQPGNLF</sequence>
<dbReference type="OrthoDB" id="3260975at2759"/>
<comment type="caution">
    <text evidence="3">The sequence shown here is derived from an EMBL/GenBank/DDBJ whole genome shotgun (WGS) entry which is preliminary data.</text>
</comment>
<reference evidence="3 4" key="1">
    <citation type="submission" date="2016-03" db="EMBL/GenBank/DDBJ databases">
        <title>Whole genome sequencing of Grifola frondosa 9006-11.</title>
        <authorList>
            <person name="Min B."/>
            <person name="Park H."/>
            <person name="Kim J.-G."/>
            <person name="Cho H."/>
            <person name="Oh Y.-L."/>
            <person name="Kong W.-S."/>
            <person name="Choi I.-G."/>
        </authorList>
    </citation>
    <scope>NUCLEOTIDE SEQUENCE [LARGE SCALE GENOMIC DNA]</scope>
    <source>
        <strain evidence="3 4">9006-11</strain>
    </source>
</reference>
<protein>
    <submittedName>
        <fullName evidence="3">Uncharacterized protein</fullName>
    </submittedName>
</protein>
<feature type="coiled-coil region" evidence="1">
    <location>
        <begin position="175"/>
        <end position="208"/>
    </location>
</feature>
<dbReference type="AlphaFoldDB" id="A0A1C7MIL2"/>
<proteinExistence type="predicted"/>
<dbReference type="Proteomes" id="UP000092993">
    <property type="component" value="Unassembled WGS sequence"/>
</dbReference>
<evidence type="ECO:0000256" key="2">
    <source>
        <dbReference type="SAM" id="MobiDB-lite"/>
    </source>
</evidence>
<feature type="region of interest" description="Disordered" evidence="2">
    <location>
        <begin position="238"/>
        <end position="266"/>
    </location>
</feature>
<evidence type="ECO:0000313" key="4">
    <source>
        <dbReference type="Proteomes" id="UP000092993"/>
    </source>
</evidence>
<dbReference type="OMA" id="WIREVLT"/>
<dbReference type="EMBL" id="LUGG01000003">
    <property type="protein sequence ID" value="OBZ76743.1"/>
    <property type="molecule type" value="Genomic_DNA"/>
</dbReference>